<reference evidence="2" key="1">
    <citation type="journal article" date="2021" name="IMA Fungus">
        <title>Genomic characterization of three marine fungi, including Emericellopsis atlantica sp. nov. with signatures of a generalist lifestyle and marine biomass degradation.</title>
        <authorList>
            <person name="Hagestad O.C."/>
            <person name="Hou L."/>
            <person name="Andersen J.H."/>
            <person name="Hansen E.H."/>
            <person name="Altermark B."/>
            <person name="Li C."/>
            <person name="Kuhnert E."/>
            <person name="Cox R.J."/>
            <person name="Crous P.W."/>
            <person name="Spatafora J.W."/>
            <person name="Lail K."/>
            <person name="Amirebrahimi M."/>
            <person name="Lipzen A."/>
            <person name="Pangilinan J."/>
            <person name="Andreopoulos W."/>
            <person name="Hayes R.D."/>
            <person name="Ng V."/>
            <person name="Grigoriev I.V."/>
            <person name="Jackson S.A."/>
            <person name="Sutton T.D.S."/>
            <person name="Dobson A.D.W."/>
            <person name="Rama T."/>
        </authorList>
    </citation>
    <scope>NUCLEOTIDE SEQUENCE</scope>
    <source>
        <strain evidence="2">TRa018bII</strain>
    </source>
</reference>
<keyword evidence="1" id="KW-0472">Membrane</keyword>
<feature type="transmembrane region" description="Helical" evidence="1">
    <location>
        <begin position="81"/>
        <end position="99"/>
    </location>
</feature>
<dbReference type="Pfam" id="PF16015">
    <property type="entry name" value="Promethin"/>
    <property type="match status" value="1"/>
</dbReference>
<comment type="caution">
    <text evidence="2">The sequence shown here is derived from an EMBL/GenBank/DDBJ whole genome shotgun (WGS) entry which is preliminary data.</text>
</comment>
<organism evidence="2 3">
    <name type="scientific">Amylocarpus encephaloides</name>
    <dbReference type="NCBI Taxonomy" id="45428"/>
    <lineage>
        <taxon>Eukaryota</taxon>
        <taxon>Fungi</taxon>
        <taxon>Dikarya</taxon>
        <taxon>Ascomycota</taxon>
        <taxon>Pezizomycotina</taxon>
        <taxon>Leotiomycetes</taxon>
        <taxon>Helotiales</taxon>
        <taxon>Helotiales incertae sedis</taxon>
        <taxon>Amylocarpus</taxon>
    </lineage>
</organism>
<feature type="transmembrane region" description="Helical" evidence="1">
    <location>
        <begin position="105"/>
        <end position="132"/>
    </location>
</feature>
<keyword evidence="1" id="KW-0812">Transmembrane</keyword>
<accession>A0A9P8CAR1</accession>
<evidence type="ECO:0000313" key="2">
    <source>
        <dbReference type="EMBL" id="KAG9239775.1"/>
    </source>
</evidence>
<dbReference type="EMBL" id="MU251356">
    <property type="protein sequence ID" value="KAG9239775.1"/>
    <property type="molecule type" value="Genomic_DNA"/>
</dbReference>
<name>A0A9P8CAR1_9HELO</name>
<sequence>MALGENIQARMAMQGKGIVSALLVYIKGAMDRVVKPETRRDVYNTLHDFANDRPVLASLLLALTLLSLTPLLLFTTFAISVLLFAFTFSVFFSVFWIGLASFLLVPTLLVCVGLGVCVWMWGLGTWILGMWVRRLVVGRMT</sequence>
<dbReference type="Proteomes" id="UP000824998">
    <property type="component" value="Unassembled WGS sequence"/>
</dbReference>
<proteinExistence type="predicted"/>
<evidence type="ECO:0000313" key="3">
    <source>
        <dbReference type="Proteomes" id="UP000824998"/>
    </source>
</evidence>
<feature type="transmembrane region" description="Helical" evidence="1">
    <location>
        <begin position="55"/>
        <end position="74"/>
    </location>
</feature>
<keyword evidence="3" id="KW-1185">Reference proteome</keyword>
<protein>
    <submittedName>
        <fullName evidence="2">Uncharacterized protein</fullName>
    </submittedName>
</protein>
<gene>
    <name evidence="2" type="ORF">BJ875DRAFT_2878</name>
</gene>
<dbReference type="AlphaFoldDB" id="A0A9P8CAR1"/>
<keyword evidence="1" id="KW-1133">Transmembrane helix</keyword>
<evidence type="ECO:0000256" key="1">
    <source>
        <dbReference type="SAM" id="Phobius"/>
    </source>
</evidence>